<dbReference type="GO" id="GO:0008745">
    <property type="term" value="F:N-acetylmuramoyl-L-alanine amidase activity"/>
    <property type="evidence" value="ECO:0007669"/>
    <property type="project" value="InterPro"/>
</dbReference>
<name>A0A939BYN6_9ACTN</name>
<dbReference type="SUPFAM" id="SSF55846">
    <property type="entry name" value="N-acetylmuramoyl-L-alanine amidase-like"/>
    <property type="match status" value="1"/>
</dbReference>
<dbReference type="AlphaFoldDB" id="A0A939BYN6"/>
<reference evidence="1" key="1">
    <citation type="submission" date="2021-01" db="EMBL/GenBank/DDBJ databases">
        <title>YIM 132084 draft genome.</title>
        <authorList>
            <person name="An D."/>
        </authorList>
    </citation>
    <scope>NUCLEOTIDE SEQUENCE</scope>
    <source>
        <strain evidence="1">YIM 132084</strain>
    </source>
</reference>
<dbReference type="InterPro" id="IPR036505">
    <property type="entry name" value="Amidase/PGRP_sf"/>
</dbReference>
<proteinExistence type="predicted"/>
<evidence type="ECO:0008006" key="3">
    <source>
        <dbReference type="Google" id="ProtNLM"/>
    </source>
</evidence>
<dbReference type="Gene3D" id="3.40.80.10">
    <property type="entry name" value="Peptidoglycan recognition protein-like"/>
    <property type="match status" value="1"/>
</dbReference>
<dbReference type="EMBL" id="JAERWK010000010">
    <property type="protein sequence ID" value="MBM9467275.1"/>
    <property type="molecule type" value="Genomic_DNA"/>
</dbReference>
<dbReference type="Proteomes" id="UP000663792">
    <property type="component" value="Unassembled WGS sequence"/>
</dbReference>
<evidence type="ECO:0000313" key="1">
    <source>
        <dbReference type="EMBL" id="MBM9467275.1"/>
    </source>
</evidence>
<dbReference type="RefSeq" id="WP_205260231.1">
    <property type="nucleotide sequence ID" value="NZ_JAERWK010000010.1"/>
</dbReference>
<protein>
    <recommendedName>
        <fullName evidence="3">N-acetylmuramoyl-L-alanine amidase</fullName>
    </recommendedName>
</protein>
<gene>
    <name evidence="1" type="ORF">JL106_08285</name>
</gene>
<keyword evidence="2" id="KW-1185">Reference proteome</keyword>
<sequence>MPIEKLHTDLTGTLKGKTWPTGRPRVGFVHCLQAPPKKGLGRELVQWAKSEGVSPHWVSDPGGAYLWLPTTQQGAHVGGGNPYGVGYEVTGYAEWDRSTWLAQGMDGLRWQAYCMAVDSERWGLQLEWGSLAELARAVPKFYTHNDSRLVFKGTTHYDPSTGYPYDVVMKMANEWRYGAGVKVPNPTPQAPIGSGSGGAEPATWWQRAAASYGSLADAIVEAVRAA</sequence>
<evidence type="ECO:0000313" key="2">
    <source>
        <dbReference type="Proteomes" id="UP000663792"/>
    </source>
</evidence>
<organism evidence="1 2">
    <name type="scientific">Nakamurella leprariae</name>
    <dbReference type="NCBI Taxonomy" id="2803911"/>
    <lineage>
        <taxon>Bacteria</taxon>
        <taxon>Bacillati</taxon>
        <taxon>Actinomycetota</taxon>
        <taxon>Actinomycetes</taxon>
        <taxon>Nakamurellales</taxon>
        <taxon>Nakamurellaceae</taxon>
        <taxon>Nakamurella</taxon>
    </lineage>
</organism>
<accession>A0A939BYN6</accession>
<comment type="caution">
    <text evidence="1">The sequence shown here is derived from an EMBL/GenBank/DDBJ whole genome shotgun (WGS) entry which is preliminary data.</text>
</comment>
<dbReference type="GO" id="GO:0009253">
    <property type="term" value="P:peptidoglycan catabolic process"/>
    <property type="evidence" value="ECO:0007669"/>
    <property type="project" value="InterPro"/>
</dbReference>